<dbReference type="Gene3D" id="2.60.120.1440">
    <property type="match status" value="1"/>
</dbReference>
<feature type="transmembrane region" description="Helical" evidence="1">
    <location>
        <begin position="93"/>
        <end position="112"/>
    </location>
</feature>
<dbReference type="RefSeq" id="WP_341841438.1">
    <property type="nucleotide sequence ID" value="NZ_CP149792.1"/>
</dbReference>
<dbReference type="Gene3D" id="3.55.50.30">
    <property type="match status" value="1"/>
</dbReference>
<evidence type="ECO:0000313" key="5">
    <source>
        <dbReference type="Proteomes" id="UP001449657"/>
    </source>
</evidence>
<name>A0ABZ2Z3B0_9BACT</name>
<evidence type="ECO:0000256" key="1">
    <source>
        <dbReference type="SAM" id="Phobius"/>
    </source>
</evidence>
<organism evidence="4 5">
    <name type="scientific">Chitinophaga caseinilytica</name>
    <dbReference type="NCBI Taxonomy" id="2267521"/>
    <lineage>
        <taxon>Bacteria</taxon>
        <taxon>Pseudomonadati</taxon>
        <taxon>Bacteroidota</taxon>
        <taxon>Chitinophagia</taxon>
        <taxon>Chitinophagales</taxon>
        <taxon>Chitinophagaceae</taxon>
        <taxon>Chitinophaga</taxon>
    </lineage>
</organism>
<evidence type="ECO:0000313" key="4">
    <source>
        <dbReference type="EMBL" id="WZN46756.1"/>
    </source>
</evidence>
<reference evidence="4 5" key="1">
    <citation type="submission" date="2024-03" db="EMBL/GenBank/DDBJ databases">
        <title>Chitinophaga caseinilytica sp. nov., a casein hydrolysing bacterium isolated from forest soil.</title>
        <authorList>
            <person name="Lee D.S."/>
            <person name="Han D.M."/>
            <person name="Baek J.H."/>
            <person name="Choi D.G."/>
            <person name="Jeon J.H."/>
            <person name="Jeon C.O."/>
        </authorList>
    </citation>
    <scope>NUCLEOTIDE SEQUENCE [LARGE SCALE GENOMIC DNA]</scope>
    <source>
        <strain evidence="4 5">KACC 19118</strain>
    </source>
</reference>
<proteinExistence type="predicted"/>
<dbReference type="Proteomes" id="UP001449657">
    <property type="component" value="Chromosome"/>
</dbReference>
<dbReference type="InterPro" id="IPR006860">
    <property type="entry name" value="FecR"/>
</dbReference>
<gene>
    <name evidence="4" type="ORF">WJU22_00975</name>
</gene>
<keyword evidence="1" id="KW-1133">Transmembrane helix</keyword>
<dbReference type="Pfam" id="PF16344">
    <property type="entry name" value="FecR_C"/>
    <property type="match status" value="1"/>
</dbReference>
<evidence type="ECO:0000259" key="3">
    <source>
        <dbReference type="Pfam" id="PF16344"/>
    </source>
</evidence>
<keyword evidence="5" id="KW-1185">Reference proteome</keyword>
<dbReference type="InterPro" id="IPR012373">
    <property type="entry name" value="Ferrdict_sens_TM"/>
</dbReference>
<keyword evidence="1" id="KW-0812">Transmembrane</keyword>
<dbReference type="PANTHER" id="PTHR30273">
    <property type="entry name" value="PERIPLASMIC SIGNAL SENSOR AND SIGMA FACTOR ACTIVATOR FECR-RELATED"/>
    <property type="match status" value="1"/>
</dbReference>
<evidence type="ECO:0000259" key="2">
    <source>
        <dbReference type="Pfam" id="PF04773"/>
    </source>
</evidence>
<accession>A0ABZ2Z3B0</accession>
<feature type="domain" description="FecR protein" evidence="2">
    <location>
        <begin position="186"/>
        <end position="281"/>
    </location>
</feature>
<dbReference type="EMBL" id="CP150096">
    <property type="protein sequence ID" value="WZN46756.1"/>
    <property type="molecule type" value="Genomic_DNA"/>
</dbReference>
<protein>
    <submittedName>
        <fullName evidence="4">FecR domain-containing protein</fullName>
    </submittedName>
</protein>
<keyword evidence="1" id="KW-0472">Membrane</keyword>
<dbReference type="Pfam" id="PF04773">
    <property type="entry name" value="FecR"/>
    <property type="match status" value="1"/>
</dbReference>
<sequence>MLDPQLIQRPAELILKELRGEQTEAEARELQDWLAADAEHRAFYERMTSAPGLQSRLQKFGVPDEGAAWQRFAEKHFPAPADSEGEKVKRMDYRWWAAAAVIVAAAAGIWLWKPGQEATKAPVAAVQRTILPATSKAVLTLADGTTIPLDSAGNQTFAQQGATASQHGGSLVYQPGGKEGALQYNTLRTPRGGQFRIALPDGSQVWLNAGSSLRFPVAFGPGARKVELTGEAYFEVRPDAAKPFTVAVDGKAEVAVLGTEFNINAYADEPAIRATLVKGSVAVTAAGQTRKLAPGQQAAISGGAPVVDARPDVEEALAWRNAVFYFRNADVKAVMRQLQRWYDVEVEYRGNVPDRRFDGEIQRDLPLQDVLDGLRVSGISFTIEGSKIIIQPL</sequence>
<dbReference type="PANTHER" id="PTHR30273:SF2">
    <property type="entry name" value="PROTEIN FECR"/>
    <property type="match status" value="1"/>
</dbReference>
<feature type="domain" description="Protein FecR C-terminal" evidence="3">
    <location>
        <begin position="324"/>
        <end position="390"/>
    </location>
</feature>
<dbReference type="InterPro" id="IPR032508">
    <property type="entry name" value="FecR_C"/>
</dbReference>